<dbReference type="EMBL" id="JSZA02000029">
    <property type="protein sequence ID" value="KHD04736.1"/>
    <property type="molecule type" value="Genomic_DNA"/>
</dbReference>
<keyword evidence="2" id="KW-1185">Reference proteome</keyword>
<accession>A0A0A6RLK9</accession>
<proteinExistence type="predicted"/>
<organism evidence="1 2">
    <name type="scientific">Candidatus Thiomargarita nelsonii</name>
    <dbReference type="NCBI Taxonomy" id="1003181"/>
    <lineage>
        <taxon>Bacteria</taxon>
        <taxon>Pseudomonadati</taxon>
        <taxon>Pseudomonadota</taxon>
        <taxon>Gammaproteobacteria</taxon>
        <taxon>Thiotrichales</taxon>
        <taxon>Thiotrichaceae</taxon>
        <taxon>Thiomargarita</taxon>
    </lineage>
</organism>
<evidence type="ECO:0000313" key="2">
    <source>
        <dbReference type="Proteomes" id="UP000030428"/>
    </source>
</evidence>
<gene>
    <name evidence="1" type="ORF">PN36_09620</name>
</gene>
<sequence>MKIVFYKANEDVWFDTRYAQLALPSEIIFSNRQDKLLIFEQKSIDELGRWIKPLLPRDVSSSDEIFFVPSEIQDKFMGVLNKVISGFKGMVKKGETMDIPTSKELGLEPGKPNSSFYDEMEKQEVYIVEKQEAEKELMKLFNFIANEPNEIDAVILSIFSAGRTRIAYASAPKGERSVRTDTFAMQLKDLITLLDKTQKVYPDAGKLDHVVFQNAASEGSRGSIFHITHLPEYGKYYFLTFISATADGIEMLEHYREQNLDKIKELLGIIYS</sequence>
<protein>
    <submittedName>
        <fullName evidence="1">Uncharacterized protein</fullName>
    </submittedName>
</protein>
<evidence type="ECO:0000313" key="1">
    <source>
        <dbReference type="EMBL" id="KHD04736.1"/>
    </source>
</evidence>
<dbReference type="AlphaFoldDB" id="A0A0A6RLK9"/>
<comment type="caution">
    <text evidence="1">The sequence shown here is derived from an EMBL/GenBank/DDBJ whole genome shotgun (WGS) entry which is preliminary data.</text>
</comment>
<name>A0A0A6RLK9_9GAMM</name>
<dbReference type="Proteomes" id="UP000030428">
    <property type="component" value="Unassembled WGS sequence"/>
</dbReference>
<reference evidence="1 2" key="1">
    <citation type="journal article" date="2016" name="Front. Microbiol.">
        <title>Single-Cell (Meta-)Genomics of a Dimorphic Candidatus Thiomargarita nelsonii Reveals Genomic Plasticity.</title>
        <authorList>
            <person name="Flood B.E."/>
            <person name="Fliss P."/>
            <person name="Jones D.S."/>
            <person name="Dick G.J."/>
            <person name="Jain S."/>
            <person name="Kaster A.K."/>
            <person name="Winkel M."/>
            <person name="Mussmann M."/>
            <person name="Bailey J."/>
        </authorList>
    </citation>
    <scope>NUCLEOTIDE SEQUENCE [LARGE SCALE GENOMIC DNA]</scope>
    <source>
        <strain evidence="1">Hydrate Ridge</strain>
    </source>
</reference>